<gene>
    <name evidence="1" type="ORF">QE424_002014</name>
</gene>
<evidence type="ECO:0000313" key="2">
    <source>
        <dbReference type="Proteomes" id="UP001226084"/>
    </source>
</evidence>
<comment type="caution">
    <text evidence="1">The sequence shown here is derived from an EMBL/GenBank/DDBJ whole genome shotgun (WGS) entry which is preliminary data.</text>
</comment>
<name>A0AAP5AJX8_9GAMM</name>
<proteinExistence type="predicted"/>
<sequence length="45" mass="4607">MVLAAATVTLRSTALTGGMRSVALVTGTTTITTVTTRLVRPVVFA</sequence>
<dbReference type="EMBL" id="JAUTAS010000001">
    <property type="protein sequence ID" value="MDQ1108855.1"/>
    <property type="molecule type" value="Genomic_DNA"/>
</dbReference>
<protein>
    <submittedName>
        <fullName evidence="1">Uncharacterized protein</fullName>
    </submittedName>
</protein>
<reference evidence="1" key="1">
    <citation type="submission" date="2023-07" db="EMBL/GenBank/DDBJ databases">
        <title>Functional and genomic diversity of the sorghum phyllosphere microbiome.</title>
        <authorList>
            <person name="Shade A."/>
        </authorList>
    </citation>
    <scope>NUCLEOTIDE SEQUENCE</scope>
    <source>
        <strain evidence="1">SORGH_AS_0457</strain>
    </source>
</reference>
<organism evidence="1 2">
    <name type="scientific">Stenotrophomonas rhizophila</name>
    <dbReference type="NCBI Taxonomy" id="216778"/>
    <lineage>
        <taxon>Bacteria</taxon>
        <taxon>Pseudomonadati</taxon>
        <taxon>Pseudomonadota</taxon>
        <taxon>Gammaproteobacteria</taxon>
        <taxon>Lysobacterales</taxon>
        <taxon>Lysobacteraceae</taxon>
        <taxon>Stenotrophomonas</taxon>
    </lineage>
</organism>
<dbReference type="RefSeq" id="WP_249834189.1">
    <property type="nucleotide sequence ID" value="NZ_CP088000.1"/>
</dbReference>
<dbReference type="AlphaFoldDB" id="A0AAP5AJX8"/>
<dbReference type="Proteomes" id="UP001226084">
    <property type="component" value="Unassembled WGS sequence"/>
</dbReference>
<evidence type="ECO:0000313" key="1">
    <source>
        <dbReference type="EMBL" id="MDQ1108855.1"/>
    </source>
</evidence>
<accession>A0AAP5AJX8</accession>